<keyword evidence="4 7" id="KW-0472">Membrane</keyword>
<dbReference type="InterPro" id="IPR051080">
    <property type="entry name" value="Nematode_rcpt-like_serp_alpha"/>
</dbReference>
<feature type="transmembrane region" description="Helical" evidence="7">
    <location>
        <begin position="34"/>
        <end position="51"/>
    </location>
</feature>
<dbReference type="PANTHER" id="PTHR31357">
    <property type="entry name" value="SERPENTINE RECEPTOR CLASS ALPHA-10"/>
    <property type="match status" value="1"/>
</dbReference>
<feature type="transmembrane region" description="Helical" evidence="7">
    <location>
        <begin position="187"/>
        <end position="204"/>
    </location>
</feature>
<protein>
    <recommendedName>
        <fullName evidence="5">Cytochrome c oxidase polypeptide II</fullName>
    </recommendedName>
</protein>
<dbReference type="OrthoDB" id="5819201at2759"/>
<gene>
    <name evidence="8" type="ORF">TELCIR_04500</name>
</gene>
<organism evidence="8 9">
    <name type="scientific">Teladorsagia circumcincta</name>
    <name type="common">Brown stomach worm</name>
    <name type="synonym">Ostertagia circumcincta</name>
    <dbReference type="NCBI Taxonomy" id="45464"/>
    <lineage>
        <taxon>Eukaryota</taxon>
        <taxon>Metazoa</taxon>
        <taxon>Ecdysozoa</taxon>
        <taxon>Nematoda</taxon>
        <taxon>Chromadorea</taxon>
        <taxon>Rhabditida</taxon>
        <taxon>Rhabditina</taxon>
        <taxon>Rhabditomorpha</taxon>
        <taxon>Strongyloidea</taxon>
        <taxon>Trichostrongylidae</taxon>
        <taxon>Teladorsagia</taxon>
    </lineage>
</organism>
<keyword evidence="2 7" id="KW-0812">Transmembrane</keyword>
<dbReference type="PANTHER" id="PTHR31357:SF5">
    <property type="entry name" value="SERPENTINE RECEPTOR CLASS ALPHA-1-RELATED"/>
    <property type="match status" value="1"/>
</dbReference>
<evidence type="ECO:0000256" key="5">
    <source>
        <dbReference type="ARBA" id="ARBA00031389"/>
    </source>
</evidence>
<keyword evidence="9" id="KW-1185">Reference proteome</keyword>
<reference evidence="8 9" key="1">
    <citation type="submission" date="2015-09" db="EMBL/GenBank/DDBJ databases">
        <title>Draft genome of the parasitic nematode Teladorsagia circumcincta isolate WARC Sus (inbred).</title>
        <authorList>
            <person name="Mitreva M."/>
        </authorList>
    </citation>
    <scope>NUCLEOTIDE SEQUENCE [LARGE SCALE GENOMIC DNA]</scope>
    <source>
        <strain evidence="8 9">S</strain>
    </source>
</reference>
<feature type="transmembrane region" description="Helical" evidence="7">
    <location>
        <begin position="109"/>
        <end position="132"/>
    </location>
</feature>
<dbReference type="Pfam" id="PF10292">
    <property type="entry name" value="7TM_GPCR_Srab"/>
    <property type="match status" value="1"/>
</dbReference>
<evidence type="ECO:0000256" key="6">
    <source>
        <dbReference type="ARBA" id="ARBA00037994"/>
    </source>
</evidence>
<dbReference type="GO" id="GO:0004984">
    <property type="term" value="F:olfactory receptor activity"/>
    <property type="evidence" value="ECO:0007669"/>
    <property type="project" value="TreeGrafter"/>
</dbReference>
<comment type="similarity">
    <text evidence="6">Belongs to the nematode receptor-like protein sra family.</text>
</comment>
<feature type="transmembrane region" description="Helical" evidence="7">
    <location>
        <begin position="164"/>
        <end position="181"/>
    </location>
</feature>
<evidence type="ECO:0000256" key="3">
    <source>
        <dbReference type="ARBA" id="ARBA00022989"/>
    </source>
</evidence>
<dbReference type="EMBL" id="KZ345438">
    <property type="protein sequence ID" value="PIO73528.1"/>
    <property type="molecule type" value="Genomic_DNA"/>
</dbReference>
<dbReference type="AlphaFoldDB" id="A0A2G9UTF6"/>
<sequence length="208" mass="23856">MTHLWKVFTSKQPCDVMVTTMYCYVMRLITSCSYTAHTTVLFGLLLERVIATRLVATYDKCTAVIGCVLLSLVLGFAVVLCIVKQHRYCMEEQAVYCSSLTAETFDDVLLVHILLFLMLIIALAVFGMLFFLNMKIRKRISHDVSKKYQASENLQALRVLRPMLILHFIGYPLYFVISLVFQGLKKILGSLIFRVLYSAIYVSVHRFD</sequence>
<evidence type="ECO:0000313" key="9">
    <source>
        <dbReference type="Proteomes" id="UP000230423"/>
    </source>
</evidence>
<comment type="subcellular location">
    <subcellularLocation>
        <location evidence="1">Membrane</location>
        <topology evidence="1">Multi-pass membrane protein</topology>
    </subcellularLocation>
</comment>
<dbReference type="SUPFAM" id="SSF81464">
    <property type="entry name" value="Cytochrome c oxidase subunit II-like, transmembrane region"/>
    <property type="match status" value="1"/>
</dbReference>
<dbReference type="InterPro" id="IPR019408">
    <property type="entry name" value="7TM_GPCR_serpentine_rcpt_Srab"/>
</dbReference>
<dbReference type="Proteomes" id="UP000230423">
    <property type="component" value="Unassembled WGS sequence"/>
</dbReference>
<name>A0A2G9UTF6_TELCI</name>
<evidence type="ECO:0000313" key="8">
    <source>
        <dbReference type="EMBL" id="PIO73528.1"/>
    </source>
</evidence>
<accession>A0A2G9UTF6</accession>
<dbReference type="Gene3D" id="1.10.287.90">
    <property type="match status" value="1"/>
</dbReference>
<dbReference type="GO" id="GO:0016020">
    <property type="term" value="C:membrane"/>
    <property type="evidence" value="ECO:0007669"/>
    <property type="project" value="UniProtKB-SubCell"/>
</dbReference>
<feature type="transmembrane region" description="Helical" evidence="7">
    <location>
        <begin position="63"/>
        <end position="83"/>
    </location>
</feature>
<evidence type="ECO:0000256" key="2">
    <source>
        <dbReference type="ARBA" id="ARBA00022692"/>
    </source>
</evidence>
<dbReference type="InterPro" id="IPR036257">
    <property type="entry name" value="Cyt_c_oxidase_su2_TM_sf"/>
</dbReference>
<keyword evidence="3 7" id="KW-1133">Transmembrane helix</keyword>
<proteinExistence type="inferred from homology"/>
<evidence type="ECO:0000256" key="7">
    <source>
        <dbReference type="SAM" id="Phobius"/>
    </source>
</evidence>
<evidence type="ECO:0000256" key="1">
    <source>
        <dbReference type="ARBA" id="ARBA00004141"/>
    </source>
</evidence>
<evidence type="ECO:0000256" key="4">
    <source>
        <dbReference type="ARBA" id="ARBA00023136"/>
    </source>
</evidence>